<dbReference type="EMBL" id="MLJW01000382">
    <property type="protein sequence ID" value="OIQ88216.1"/>
    <property type="molecule type" value="Genomic_DNA"/>
</dbReference>
<dbReference type="Gene3D" id="3.40.50.1000">
    <property type="entry name" value="HAD superfamily/HAD-like"/>
    <property type="match status" value="1"/>
</dbReference>
<reference evidence="1" key="1">
    <citation type="submission" date="2016-10" db="EMBL/GenBank/DDBJ databases">
        <title>Sequence of Gallionella enrichment culture.</title>
        <authorList>
            <person name="Poehlein A."/>
            <person name="Muehling M."/>
            <person name="Daniel R."/>
        </authorList>
    </citation>
    <scope>NUCLEOTIDE SEQUENCE</scope>
</reference>
<dbReference type="SUPFAM" id="SSF56784">
    <property type="entry name" value="HAD-like"/>
    <property type="match status" value="1"/>
</dbReference>
<proteinExistence type="predicted"/>
<dbReference type="InterPro" id="IPR036412">
    <property type="entry name" value="HAD-like_sf"/>
</dbReference>
<gene>
    <name evidence="1" type="ORF">GALL_299080</name>
</gene>
<name>A0A1J5QXB2_9ZZZZ</name>
<organism evidence="1">
    <name type="scientific">mine drainage metagenome</name>
    <dbReference type="NCBI Taxonomy" id="410659"/>
    <lineage>
        <taxon>unclassified sequences</taxon>
        <taxon>metagenomes</taxon>
        <taxon>ecological metagenomes</taxon>
    </lineage>
</organism>
<comment type="caution">
    <text evidence="1">The sequence shown here is derived from an EMBL/GenBank/DDBJ whole genome shotgun (WGS) entry which is preliminary data.</text>
</comment>
<accession>A0A1J5QXB2</accession>
<evidence type="ECO:0000313" key="1">
    <source>
        <dbReference type="EMBL" id="OIQ88216.1"/>
    </source>
</evidence>
<dbReference type="InterPro" id="IPR023214">
    <property type="entry name" value="HAD_sf"/>
</dbReference>
<sequence length="204" mass="22293">MRLGIDFDNTLAGYDALFLALAGERGLLPCGARGGKKAVRDAVRRLPDGERHWMSLQAAAYGARMAEAEPLPGALDFLRACRARSIDFFIVSHKTRHAAADPGGTDLHQASLAWMTARGFFEPDGIGLTPDQVFFEPTRADKCRRIHALGCSHFIDDLEEVFRDPAFPAGVAPLLLGLGHPHAPGPFTLFNDWRALHDALLPVR</sequence>
<dbReference type="AlphaFoldDB" id="A0A1J5QXB2"/>
<protein>
    <recommendedName>
        <fullName evidence="2">Haloacid dehalogenase-like hydrolase</fullName>
    </recommendedName>
</protein>
<evidence type="ECO:0008006" key="2">
    <source>
        <dbReference type="Google" id="ProtNLM"/>
    </source>
</evidence>